<sequence>MFNQKTRPAPQSHGSYTTEHTGEGTSMAETNFPGNSTKTLPSTVGRHDGHNDGHLNCVALRHGWTRTFSISPDELAVIDYETLERILEINTLRIRPMGLRIFIEQPADSATWSKVRPWKHDSSLQTILVQKFFEDRRAAGIITRFDVRDGADRRDESDALSLRSVGSRIVHGIHTRAETSRSTHAKRPSSWFGTLMRRPSAPGKKKDITPPDNEEDTEAELAPSPPPKQSTSIFGYLNPLALFSSSTPATTEAADAQNDMTPDEARAVEVEQLRKRGWMPPGLARRQKSLRDRLRASEGRNPFLGGTRVYYRGKNSSQSGDGDPFADQDAAEITPQEVDEFFEIDRTSSILELNNRPFNLTPTKEKTWSRFKGGKNKKNKGKQRGELGGGADIVRSPEDAFPNSPHHSKNNVSKVDGDDDD</sequence>
<gene>
    <name evidence="2" type="ORF">R3P38DRAFT_2821826</name>
</gene>
<accession>A0AAW0EEZ6</accession>
<feature type="compositionally biased region" description="Basic residues" evidence="1">
    <location>
        <begin position="372"/>
        <end position="382"/>
    </location>
</feature>
<feature type="region of interest" description="Disordered" evidence="1">
    <location>
        <begin position="1"/>
        <end position="48"/>
    </location>
</feature>
<organism evidence="2 3">
    <name type="scientific">Favolaschia claudopus</name>
    <dbReference type="NCBI Taxonomy" id="2862362"/>
    <lineage>
        <taxon>Eukaryota</taxon>
        <taxon>Fungi</taxon>
        <taxon>Dikarya</taxon>
        <taxon>Basidiomycota</taxon>
        <taxon>Agaricomycotina</taxon>
        <taxon>Agaricomycetes</taxon>
        <taxon>Agaricomycetidae</taxon>
        <taxon>Agaricales</taxon>
        <taxon>Marasmiineae</taxon>
        <taxon>Mycenaceae</taxon>
        <taxon>Favolaschia</taxon>
    </lineage>
</organism>
<keyword evidence="3" id="KW-1185">Reference proteome</keyword>
<feature type="region of interest" description="Disordered" evidence="1">
    <location>
        <begin position="173"/>
        <end position="232"/>
    </location>
</feature>
<feature type="region of interest" description="Disordered" evidence="1">
    <location>
        <begin position="356"/>
        <end position="421"/>
    </location>
</feature>
<proteinExistence type="predicted"/>
<feature type="compositionally biased region" description="Polar residues" evidence="1">
    <location>
        <begin position="12"/>
        <end position="42"/>
    </location>
</feature>
<reference evidence="2 3" key="1">
    <citation type="journal article" date="2024" name="J Genomics">
        <title>Draft genome sequencing and assembly of Favolaschia claudopus CIRM-BRFM 2984 isolated from oak limbs.</title>
        <authorList>
            <person name="Navarro D."/>
            <person name="Drula E."/>
            <person name="Chaduli D."/>
            <person name="Cazenave R."/>
            <person name="Ahrendt S."/>
            <person name="Wang J."/>
            <person name="Lipzen A."/>
            <person name="Daum C."/>
            <person name="Barry K."/>
            <person name="Grigoriev I.V."/>
            <person name="Favel A."/>
            <person name="Rosso M.N."/>
            <person name="Martin F."/>
        </authorList>
    </citation>
    <scope>NUCLEOTIDE SEQUENCE [LARGE SCALE GENOMIC DNA]</scope>
    <source>
        <strain evidence="2 3">CIRM-BRFM 2984</strain>
    </source>
</reference>
<dbReference type="EMBL" id="JAWWNJ010000001">
    <property type="protein sequence ID" value="KAK7064012.1"/>
    <property type="molecule type" value="Genomic_DNA"/>
</dbReference>
<dbReference type="AlphaFoldDB" id="A0AAW0EEZ6"/>
<dbReference type="Proteomes" id="UP001362999">
    <property type="component" value="Unassembled WGS sequence"/>
</dbReference>
<protein>
    <submittedName>
        <fullName evidence="2">Uncharacterized protein</fullName>
    </submittedName>
</protein>
<evidence type="ECO:0000313" key="2">
    <source>
        <dbReference type="EMBL" id="KAK7064012.1"/>
    </source>
</evidence>
<evidence type="ECO:0000256" key="1">
    <source>
        <dbReference type="SAM" id="MobiDB-lite"/>
    </source>
</evidence>
<name>A0AAW0EEZ6_9AGAR</name>
<feature type="region of interest" description="Disordered" evidence="1">
    <location>
        <begin position="305"/>
        <end position="337"/>
    </location>
</feature>
<comment type="caution">
    <text evidence="2">The sequence shown here is derived from an EMBL/GenBank/DDBJ whole genome shotgun (WGS) entry which is preliminary data.</text>
</comment>
<evidence type="ECO:0000313" key="3">
    <source>
        <dbReference type="Proteomes" id="UP001362999"/>
    </source>
</evidence>